<feature type="region of interest" description="Disordered" evidence="1">
    <location>
        <begin position="224"/>
        <end position="255"/>
    </location>
</feature>
<keyword evidence="5" id="KW-1185">Reference proteome</keyword>
<dbReference type="Pfam" id="PF01844">
    <property type="entry name" value="HNH"/>
    <property type="match status" value="1"/>
</dbReference>
<proteinExistence type="predicted"/>
<dbReference type="InterPro" id="IPR002711">
    <property type="entry name" value="HNH"/>
</dbReference>
<dbReference type="Gene3D" id="1.10.30.50">
    <property type="match status" value="1"/>
</dbReference>
<evidence type="ECO:0000259" key="3">
    <source>
        <dbReference type="Pfam" id="PF12102"/>
    </source>
</evidence>
<organism evidence="4 5">
    <name type="scientific">Roseibium algicola</name>
    <dbReference type="NCBI Taxonomy" id="2857014"/>
    <lineage>
        <taxon>Bacteria</taxon>
        <taxon>Pseudomonadati</taxon>
        <taxon>Pseudomonadota</taxon>
        <taxon>Alphaproteobacteria</taxon>
        <taxon>Hyphomicrobiales</taxon>
        <taxon>Stappiaceae</taxon>
        <taxon>Roseibium</taxon>
    </lineage>
</organism>
<evidence type="ECO:0000313" key="4">
    <source>
        <dbReference type="EMBL" id="AQQ02436.1"/>
    </source>
</evidence>
<protein>
    <recommendedName>
        <fullName evidence="6">5-methylcytosine-specific restriction protein A</fullName>
    </recommendedName>
</protein>
<dbReference type="RefSeq" id="WP_077290223.1">
    <property type="nucleotide sequence ID" value="NZ_CP019630.1"/>
</dbReference>
<evidence type="ECO:0008006" key="6">
    <source>
        <dbReference type="Google" id="ProtNLM"/>
    </source>
</evidence>
<dbReference type="InterPro" id="IPR021961">
    <property type="entry name" value="McrB_DNA-bd"/>
</dbReference>
<dbReference type="InterPro" id="IPR003615">
    <property type="entry name" value="HNH_nuc"/>
</dbReference>
<dbReference type="Proteomes" id="UP000188174">
    <property type="component" value="Chromosome"/>
</dbReference>
<dbReference type="Pfam" id="PF12102">
    <property type="entry name" value="MrcB_N"/>
    <property type="match status" value="1"/>
</dbReference>
<evidence type="ECO:0000256" key="1">
    <source>
        <dbReference type="SAM" id="MobiDB-lite"/>
    </source>
</evidence>
<feature type="domain" description="Type IV methyl-directed restriction enzyme EcoKMcrB subunit DNA-binding" evidence="3">
    <location>
        <begin position="46"/>
        <end position="196"/>
    </location>
</feature>
<sequence length="367" mass="41438">MFRNVFENYFDDKAIGKVPGVIPEGALAIRAVCNDLPNFFAQRVEQLRERPLDYKSYGSCGQTNFSFSKVPWVACCRRNITRSVQRSYFIVLLFKEDMTGCYLTLNQGFTQYRNIFPTADLSRQYAMVGARLINQLVDTPHDFEVGPIDLATTSGLGKGYEAGSVLSRYYDRNNPRIEGDVLNDFGQLLEIYDRLAEVVPADVTDLLTGDEAAYQAATNMLANEPDEGEQDERPAALPQRNPAGQGGGWRRDAAQAARALRNAGHRCEIDPEHDTFISEATRLNYVEAHHLVPMAHQGDFQHSLDVPENIIALCPTCHRKIHFGPVAERSDMSARLLAERAERLQRRGVEVTERHLRAIYRRETVQD</sequence>
<dbReference type="Gene3D" id="3.30.920.90">
    <property type="match status" value="1"/>
</dbReference>
<name>A0ABN4WNF8_9HYPH</name>
<feature type="domain" description="HNH" evidence="2">
    <location>
        <begin position="284"/>
        <end position="322"/>
    </location>
</feature>
<dbReference type="EMBL" id="CP019630">
    <property type="protein sequence ID" value="AQQ02436.1"/>
    <property type="molecule type" value="Genomic_DNA"/>
</dbReference>
<accession>A0ABN4WNF8</accession>
<reference evidence="4 5" key="1">
    <citation type="submission" date="2017-02" db="EMBL/GenBank/DDBJ databases">
        <authorList>
            <person name="Jeong S."/>
        </authorList>
    </citation>
    <scope>NUCLEOTIDE SEQUENCE [LARGE SCALE GENOMIC DNA]</scope>
    <source>
        <strain evidence="4 5">RMAR6-6</strain>
    </source>
</reference>
<dbReference type="CDD" id="cd00085">
    <property type="entry name" value="HNHc"/>
    <property type="match status" value="1"/>
</dbReference>
<evidence type="ECO:0000259" key="2">
    <source>
        <dbReference type="Pfam" id="PF01844"/>
    </source>
</evidence>
<evidence type="ECO:0000313" key="5">
    <source>
        <dbReference type="Proteomes" id="UP000188174"/>
    </source>
</evidence>
<gene>
    <name evidence="4" type="ORF">B0E33_01535</name>
</gene>